<accession>A0AA48SIQ6</accession>
<evidence type="ECO:0000259" key="4">
    <source>
        <dbReference type="Pfam" id="PF02399"/>
    </source>
</evidence>
<reference evidence="5" key="1">
    <citation type="journal article" date="2023" name="Front. Mar. Sci.">
        <title>Tracing the invertebrate herpesviruses in the global sequence datasets.</title>
        <authorList>
            <person name="Rosani U."/>
            <person name="Gaia M."/>
            <person name="Delmont T.O."/>
            <person name="Krupovic M."/>
        </authorList>
    </citation>
    <scope>NUCLEOTIDE SEQUENCE</scope>
    <source>
        <strain evidence="5">MalacoHV1/China/2018</strain>
    </source>
</reference>
<keyword evidence="1" id="KW-0547">Nucleotide-binding</keyword>
<name>A0AA48SIQ6_9VIRU</name>
<dbReference type="GO" id="GO:0005524">
    <property type="term" value="F:ATP binding"/>
    <property type="evidence" value="ECO:0007669"/>
    <property type="project" value="UniProtKB-KW"/>
</dbReference>
<keyword evidence="2" id="KW-0067">ATP-binding</keyword>
<proteinExistence type="predicted"/>
<reference evidence="5" key="2">
    <citation type="submission" date="2023-01" db="EMBL/GenBank/DDBJ databases">
        <authorList>
            <person name="Rosani U."/>
            <person name="Delmont T.O."/>
            <person name="Gaia M."/>
            <person name="Krupovic M."/>
        </authorList>
    </citation>
    <scope>NUCLEOTIDE SEQUENCE</scope>
    <source>
        <strain evidence="5">MalacoHV1/China/2018</strain>
    </source>
</reference>
<dbReference type="InterPro" id="IPR003450">
    <property type="entry name" value="Replication_origin-bd"/>
</dbReference>
<evidence type="ECO:0000256" key="2">
    <source>
        <dbReference type="ARBA" id="ARBA00022840"/>
    </source>
</evidence>
<protein>
    <submittedName>
        <fullName evidence="5">ORF48</fullName>
    </submittedName>
</protein>
<feature type="domain" description="Replication origin-binding protein" evidence="4">
    <location>
        <begin position="706"/>
        <end position="929"/>
    </location>
</feature>
<sequence length="1061" mass="122629">MSKTDFKTARFRLNPNNSVLYDLENPGDIHKVKHMDKFPYDGITARSFGERIEFFNKSNNVFRKRGFIKEMEKLFEITIKEKSTMKISRKNMIDKADNELAAVDEDLRPPPNGTNWIEPCNWILQGRNGSTGVIGSDELKSYPHEDLAERDMLKQTLTQYKVSAGVGKPTHVQALALRGAMRIAQDIPGAGASKRYYNAFCTSFHSSGYICSNPLGAAVPLDNHNLYEVVRPNKPRRHYFDIEWEDDKEEDVDGKLFMLLDEFTEFMKDREVTDGRKKEVINITSLTDNLFVTDGSRWKKDVYKHSYHVIYRDVIIKNLEDHKILMKQFMEYVAKCDNANKLAVISDYKVVTTRCYNYVYDQAVYTKNRLMRLPGQTKPEMTTPFKTSTLKECWLTQPIPILFCGAANFKPVLVTEKEKNKTYNPEDARAPIHKTHKEQVLDPHKIVYSADDLVVTNAKKWSDVPAKLLRKQSFYSYLSYLSAVIDIINPLERELYEWMSHKTDEKSENIIKYLRNKHNVANWQQIHWNLLKRYGVIEERIADRLDKIHKEYYHGGEVIPYINIDTTQPEFTKRYDIDMTALVEVLRGDMGVGKTRLLIERISQLPPGSKVLYIIGRVHLSEEIAMLMNKKPTIHVKEFPIKKYSKDYVNVEVAVYNSLNKFSGEQRDMVVVDEMVTTMANMKMEKFDETGITTHLYNIVLSSKTKFVDAMFTVPTTLFIRSIYTENMRKCLELDGPTPTEKDILYTYYEREGFKPHHDKREIVPLVNDFVGATHYNETLCNEAGFYRHETRGMLTRMLYEVTVEKKNIAVAVPTKQLAKNLKKFFEGQCKVAILTSDEGKLKTILDDDTVKVFIYTSKVSAGHSIDKPNYFNSIYVVISSVTCEGEWKTPTLDEMIQMTARVRYPITNRIYMCTETPHHRKGYNSAPFCKNLGYSINPNNIPLGLLNSGTDAIAFQLAKLSRVEFNQFAVMCMQRNGFPGSIVRDDIFLTQSVIDQLVFSNGTKFTQMSIRERERRSMSTLTHPSVFFETNGKRKRLSESKYNALPQNIRSSAHVPRMDS</sequence>
<dbReference type="GO" id="GO:0003688">
    <property type="term" value="F:DNA replication origin binding"/>
    <property type="evidence" value="ECO:0007669"/>
    <property type="project" value="InterPro"/>
</dbReference>
<organism evidence="5">
    <name type="scientific">Malaco herpesvirus 1</name>
    <dbReference type="NCBI Taxonomy" id="3031797"/>
    <lineage>
        <taxon>Viruses</taxon>
        <taxon>Duplodnaviria</taxon>
        <taxon>Heunggongvirae</taxon>
        <taxon>Peploviricota</taxon>
        <taxon>Herviviricetes</taxon>
        <taxon>Herpesvirales</taxon>
        <taxon>Malacoherpesviridae</taxon>
    </lineage>
</organism>
<evidence type="ECO:0000313" key="5">
    <source>
        <dbReference type="EMBL" id="DBA11749.1"/>
    </source>
</evidence>
<evidence type="ECO:0000256" key="1">
    <source>
        <dbReference type="ARBA" id="ARBA00022741"/>
    </source>
</evidence>
<keyword evidence="3" id="KW-0238">DNA-binding</keyword>
<dbReference type="Pfam" id="PF02399">
    <property type="entry name" value="Herpes_ori_bp"/>
    <property type="match status" value="1"/>
</dbReference>
<evidence type="ECO:0000256" key="3">
    <source>
        <dbReference type="ARBA" id="ARBA00023125"/>
    </source>
</evidence>
<dbReference type="GO" id="GO:0006260">
    <property type="term" value="P:DNA replication"/>
    <property type="evidence" value="ECO:0007669"/>
    <property type="project" value="InterPro"/>
</dbReference>
<dbReference type="EMBL" id="BK063092">
    <property type="protein sequence ID" value="DBA11749.1"/>
    <property type="molecule type" value="Genomic_DNA"/>
</dbReference>